<keyword evidence="8" id="KW-1185">Reference proteome</keyword>
<dbReference type="EMBL" id="JASJQH010000248">
    <property type="protein sequence ID" value="KAK9765597.1"/>
    <property type="molecule type" value="Genomic_DNA"/>
</dbReference>
<dbReference type="InterPro" id="IPR011547">
    <property type="entry name" value="SLC26A/SulP_dom"/>
</dbReference>
<proteinExistence type="predicted"/>
<comment type="caution">
    <text evidence="7">The sequence shown here is derived from an EMBL/GenBank/DDBJ whole genome shotgun (WGS) entry which is preliminary data.</text>
</comment>
<sequence length="716" mass="78063">MSSVYIDDPQISYKDQVKQFTKGVPPMAVEYAKSLLPIYKWIGHYNMTWFIGDLIAGITVGAVVVPQSMAYAKLATLPPQYGLYSSFVGVVIYCFFATSKDITIGPVAVMSQLLAQIIANILDKDTSYTAVQIAVALCLMSGCISFALGLLRLGFIVDFIPHPAIAGYMTGSAITIIIGQFTKLMGIPGVNTRGAYYDVLADSLSGLGRTKLDAAFGLTGLLWLYGIRWGVNYFSKRFPRLERPLFFFGISRNAILIIFATLISFLINIGKSTSPISILKSVPSGFREVRVPVMDSELISLVASSLPVVTLVLIMEHVAIAKSFGRVNDYKIDPNQEVIAIGFTNIIASFFSAYPATGSFSRTAIKAKSGVRTPIAGVYAGIIVLLALYALTPAFYYIPDATLAAVIIHAVGDLIAGPKAIKELWRVSYLEFLIFAIGVIVTFFTTIEDGIYATVGISLVVLLFRIARPRHNALGRLSVVSKDLEGKPTERYAYVPIDDPNVCGAISSPPDGVLIFRFEESVTYPNASYVSDRIVEYAKENSKRGKPLPKSFGDRPWNDVSGASSSATEHLPICHALVLDCAGMNQVDTTGVQALLDARTTIDRYADRKVEWHFANVNAPTIRRKLIAAGFGNEDLLAVPRGPHSPVAHATKTVDENSNASNTDLEAAADSDEVDEKYVVKTGTEIAHKANDEWAQQKYPFFHYDLEDAVRFASRA</sequence>
<keyword evidence="2 5" id="KW-0812">Transmembrane</keyword>
<dbReference type="InterPro" id="IPR018045">
    <property type="entry name" value="S04_transporter_CS"/>
</dbReference>
<dbReference type="Pfam" id="PF01740">
    <property type="entry name" value="STAS"/>
    <property type="match status" value="1"/>
</dbReference>
<evidence type="ECO:0000256" key="1">
    <source>
        <dbReference type="ARBA" id="ARBA00004141"/>
    </source>
</evidence>
<accession>A0ABR2WVQ3</accession>
<dbReference type="CDD" id="cd07042">
    <property type="entry name" value="STAS_SulP_like_sulfate_transporter"/>
    <property type="match status" value="1"/>
</dbReference>
<feature type="transmembrane region" description="Helical" evidence="5">
    <location>
        <begin position="214"/>
        <end position="234"/>
    </location>
</feature>
<evidence type="ECO:0000256" key="5">
    <source>
        <dbReference type="SAM" id="Phobius"/>
    </source>
</evidence>
<dbReference type="InterPro" id="IPR036513">
    <property type="entry name" value="STAS_dom_sf"/>
</dbReference>
<comment type="subcellular location">
    <subcellularLocation>
        <location evidence="1">Membrane</location>
        <topology evidence="1">Multi-pass membrane protein</topology>
    </subcellularLocation>
</comment>
<dbReference type="InterPro" id="IPR002645">
    <property type="entry name" value="STAS_dom"/>
</dbReference>
<feature type="domain" description="STAS" evidence="6">
    <location>
        <begin position="511"/>
        <end position="661"/>
    </location>
</feature>
<feature type="transmembrane region" description="Helical" evidence="5">
    <location>
        <begin position="427"/>
        <end position="444"/>
    </location>
</feature>
<keyword evidence="3 5" id="KW-1133">Transmembrane helix</keyword>
<keyword evidence="4 5" id="KW-0472">Membrane</keyword>
<protein>
    <submittedName>
        <fullName evidence="7">Sulfate permease 2</fullName>
    </submittedName>
</protein>
<feature type="transmembrane region" description="Helical" evidence="5">
    <location>
        <begin position="163"/>
        <end position="181"/>
    </location>
</feature>
<dbReference type="Gene3D" id="3.30.750.24">
    <property type="entry name" value="STAS domain"/>
    <property type="match status" value="1"/>
</dbReference>
<dbReference type="PROSITE" id="PS01130">
    <property type="entry name" value="SLC26A"/>
    <property type="match status" value="1"/>
</dbReference>
<dbReference type="PROSITE" id="PS50801">
    <property type="entry name" value="STAS"/>
    <property type="match status" value="1"/>
</dbReference>
<feature type="transmembrane region" description="Helical" evidence="5">
    <location>
        <begin position="81"/>
        <end position="97"/>
    </location>
</feature>
<feature type="transmembrane region" description="Helical" evidence="5">
    <location>
        <begin position="371"/>
        <end position="390"/>
    </location>
</feature>
<evidence type="ECO:0000259" key="6">
    <source>
        <dbReference type="PROSITE" id="PS50801"/>
    </source>
</evidence>
<gene>
    <name evidence="7" type="primary">SUL2_3</name>
    <name evidence="7" type="ORF">K7432_005942</name>
</gene>
<dbReference type="InterPro" id="IPR001902">
    <property type="entry name" value="SLC26A/SulP_fam"/>
</dbReference>
<dbReference type="Proteomes" id="UP001479436">
    <property type="component" value="Unassembled WGS sequence"/>
</dbReference>
<evidence type="ECO:0000256" key="2">
    <source>
        <dbReference type="ARBA" id="ARBA00022692"/>
    </source>
</evidence>
<feature type="transmembrane region" description="Helical" evidence="5">
    <location>
        <begin position="450"/>
        <end position="467"/>
    </location>
</feature>
<evidence type="ECO:0000313" key="7">
    <source>
        <dbReference type="EMBL" id="KAK9765597.1"/>
    </source>
</evidence>
<dbReference type="PANTHER" id="PTHR11814">
    <property type="entry name" value="SULFATE TRANSPORTER"/>
    <property type="match status" value="1"/>
</dbReference>
<name>A0ABR2WVQ3_9FUNG</name>
<feature type="transmembrane region" description="Helical" evidence="5">
    <location>
        <begin position="128"/>
        <end position="151"/>
    </location>
</feature>
<dbReference type="Pfam" id="PF00916">
    <property type="entry name" value="Sulfate_transp"/>
    <property type="match status" value="1"/>
</dbReference>
<reference evidence="7 8" key="1">
    <citation type="submission" date="2023-04" db="EMBL/GenBank/DDBJ databases">
        <title>Genome of Basidiobolus ranarum AG-B5.</title>
        <authorList>
            <person name="Stajich J.E."/>
            <person name="Carter-House D."/>
            <person name="Gryganskyi A."/>
        </authorList>
    </citation>
    <scope>NUCLEOTIDE SEQUENCE [LARGE SCALE GENOMIC DNA]</scope>
    <source>
        <strain evidence="7 8">AG-B5</strain>
    </source>
</reference>
<feature type="transmembrane region" description="Helical" evidence="5">
    <location>
        <begin position="49"/>
        <end position="69"/>
    </location>
</feature>
<evidence type="ECO:0000313" key="8">
    <source>
        <dbReference type="Proteomes" id="UP001479436"/>
    </source>
</evidence>
<feature type="transmembrane region" description="Helical" evidence="5">
    <location>
        <begin position="246"/>
        <end position="267"/>
    </location>
</feature>
<feature type="transmembrane region" description="Helical" evidence="5">
    <location>
        <begin position="298"/>
        <end position="321"/>
    </location>
</feature>
<evidence type="ECO:0000256" key="3">
    <source>
        <dbReference type="ARBA" id="ARBA00022989"/>
    </source>
</evidence>
<dbReference type="SUPFAM" id="SSF52091">
    <property type="entry name" value="SpoIIaa-like"/>
    <property type="match status" value="1"/>
</dbReference>
<organism evidence="7 8">
    <name type="scientific">Basidiobolus ranarum</name>
    <dbReference type="NCBI Taxonomy" id="34480"/>
    <lineage>
        <taxon>Eukaryota</taxon>
        <taxon>Fungi</taxon>
        <taxon>Fungi incertae sedis</taxon>
        <taxon>Zoopagomycota</taxon>
        <taxon>Entomophthoromycotina</taxon>
        <taxon>Basidiobolomycetes</taxon>
        <taxon>Basidiobolales</taxon>
        <taxon>Basidiobolaceae</taxon>
        <taxon>Basidiobolus</taxon>
    </lineage>
</organism>
<dbReference type="NCBIfam" id="TIGR00815">
    <property type="entry name" value="sulP"/>
    <property type="match status" value="1"/>
</dbReference>
<feature type="transmembrane region" description="Helical" evidence="5">
    <location>
        <begin position="104"/>
        <end position="122"/>
    </location>
</feature>
<evidence type="ECO:0000256" key="4">
    <source>
        <dbReference type="ARBA" id="ARBA00023136"/>
    </source>
</evidence>